<dbReference type="Proteomes" id="UP000317043">
    <property type="component" value="Unassembled WGS sequence"/>
</dbReference>
<reference evidence="8 9" key="1">
    <citation type="submission" date="2019-06" db="EMBL/GenBank/DDBJ databases">
        <title>Sequencing the genomes of 1000 actinobacteria strains.</title>
        <authorList>
            <person name="Klenk H.-P."/>
        </authorList>
    </citation>
    <scope>NUCLEOTIDE SEQUENCE [LARGE SCALE GENOMIC DNA]</scope>
    <source>
        <strain evidence="8 9">DSM 45928</strain>
    </source>
</reference>
<dbReference type="OrthoDB" id="4239003at2"/>
<dbReference type="RefSeq" id="WP_142039055.1">
    <property type="nucleotide sequence ID" value="NZ_JBHTGS010000001.1"/>
</dbReference>
<evidence type="ECO:0000256" key="5">
    <source>
        <dbReference type="ARBA" id="ARBA00023251"/>
    </source>
</evidence>
<dbReference type="GO" id="GO:0046677">
    <property type="term" value="P:response to antibiotic"/>
    <property type="evidence" value="ECO:0007669"/>
    <property type="project" value="UniProtKB-KW"/>
</dbReference>
<evidence type="ECO:0000256" key="1">
    <source>
        <dbReference type="ARBA" id="ARBA00004141"/>
    </source>
</evidence>
<comment type="caution">
    <text evidence="8">The sequence shown here is derived from an EMBL/GenBank/DDBJ whole genome shotgun (WGS) entry which is preliminary data.</text>
</comment>
<feature type="transmembrane region" description="Helical" evidence="6">
    <location>
        <begin position="62"/>
        <end position="82"/>
    </location>
</feature>
<keyword evidence="5" id="KW-0046">Antibiotic resistance</keyword>
<feature type="transmembrane region" description="Helical" evidence="6">
    <location>
        <begin position="144"/>
        <end position="167"/>
    </location>
</feature>
<feature type="transmembrane region" description="Helical" evidence="6">
    <location>
        <begin position="229"/>
        <end position="251"/>
    </location>
</feature>
<sequence>MITRINVAGRILRHAVASGFADYSVMYTPLTWTFGWMARVLCQVAFFALIGRLLGSDEVTRYLLVGNAVMFVVIEACFVNASTTWERRAGTLPLLVAAPVNPLTVFFGRSLFWLVTGTTSSSLALFILAPVFGVNLSWPSALLAVPLILVVGFSAYCCAIMFAGIVLRFMHLRNVVGNVINLSVMAFCGVQVPRQFWPEAVQWITAFLPVSHGLQAIRDLLDGAAASTILAGVALELAVAGGWLVLAALTFRHLAEGGRKNGSIEFAD</sequence>
<feature type="transmembrane region" description="Helical" evidence="6">
    <location>
        <begin position="36"/>
        <end position="55"/>
    </location>
</feature>
<protein>
    <submittedName>
        <fullName evidence="8">ABC-2 type transport system permease protein</fullName>
    </submittedName>
</protein>
<dbReference type="PANTHER" id="PTHR43229:SF3">
    <property type="entry name" value="ABC-TYPE MULTIDRUG TRANSPORT SYSTEM, PERMEASE COMPONENT"/>
    <property type="match status" value="1"/>
</dbReference>
<feature type="transmembrane region" description="Helical" evidence="6">
    <location>
        <begin position="122"/>
        <end position="138"/>
    </location>
</feature>
<keyword evidence="9" id="KW-1185">Reference proteome</keyword>
<dbReference type="Pfam" id="PF01061">
    <property type="entry name" value="ABC2_membrane"/>
    <property type="match status" value="1"/>
</dbReference>
<dbReference type="EMBL" id="VFOW01000001">
    <property type="protein sequence ID" value="TQL76917.1"/>
    <property type="molecule type" value="Genomic_DNA"/>
</dbReference>
<organism evidence="8 9">
    <name type="scientific">Stackebrandtia endophytica</name>
    <dbReference type="NCBI Taxonomy" id="1496996"/>
    <lineage>
        <taxon>Bacteria</taxon>
        <taxon>Bacillati</taxon>
        <taxon>Actinomycetota</taxon>
        <taxon>Actinomycetes</taxon>
        <taxon>Glycomycetales</taxon>
        <taxon>Glycomycetaceae</taxon>
        <taxon>Stackebrandtia</taxon>
    </lineage>
</organism>
<feature type="domain" description="ABC-2 type transporter transmembrane" evidence="7">
    <location>
        <begin position="32"/>
        <end position="219"/>
    </location>
</feature>
<dbReference type="InterPro" id="IPR013525">
    <property type="entry name" value="ABC2_TM"/>
</dbReference>
<dbReference type="InterPro" id="IPR051784">
    <property type="entry name" value="Nod_factor_ABC_transporter"/>
</dbReference>
<comment type="subcellular location">
    <subcellularLocation>
        <location evidence="1">Membrane</location>
        <topology evidence="1">Multi-pass membrane protein</topology>
    </subcellularLocation>
</comment>
<evidence type="ECO:0000256" key="3">
    <source>
        <dbReference type="ARBA" id="ARBA00022989"/>
    </source>
</evidence>
<evidence type="ECO:0000256" key="6">
    <source>
        <dbReference type="SAM" id="Phobius"/>
    </source>
</evidence>
<dbReference type="PANTHER" id="PTHR43229">
    <property type="entry name" value="NODULATION PROTEIN J"/>
    <property type="match status" value="1"/>
</dbReference>
<dbReference type="GO" id="GO:0043190">
    <property type="term" value="C:ATP-binding cassette (ABC) transporter complex"/>
    <property type="evidence" value="ECO:0007669"/>
    <property type="project" value="InterPro"/>
</dbReference>
<accession>A0A543AWG3</accession>
<dbReference type="GO" id="GO:0140359">
    <property type="term" value="F:ABC-type transporter activity"/>
    <property type="evidence" value="ECO:0007669"/>
    <property type="project" value="InterPro"/>
</dbReference>
<keyword evidence="3 6" id="KW-1133">Transmembrane helix</keyword>
<evidence type="ECO:0000256" key="4">
    <source>
        <dbReference type="ARBA" id="ARBA00023136"/>
    </source>
</evidence>
<dbReference type="InParanoid" id="A0A543AWG3"/>
<dbReference type="AlphaFoldDB" id="A0A543AWG3"/>
<feature type="transmembrane region" description="Helical" evidence="6">
    <location>
        <begin position="179"/>
        <end position="197"/>
    </location>
</feature>
<dbReference type="InterPro" id="IPR000412">
    <property type="entry name" value="ABC_2_transport"/>
</dbReference>
<evidence type="ECO:0000259" key="7">
    <source>
        <dbReference type="Pfam" id="PF01061"/>
    </source>
</evidence>
<keyword evidence="2 6" id="KW-0812">Transmembrane</keyword>
<evidence type="ECO:0000313" key="8">
    <source>
        <dbReference type="EMBL" id="TQL76917.1"/>
    </source>
</evidence>
<dbReference type="PIRSF" id="PIRSF006648">
    <property type="entry name" value="DrrB"/>
    <property type="match status" value="1"/>
</dbReference>
<keyword evidence="4 6" id="KW-0472">Membrane</keyword>
<proteinExistence type="predicted"/>
<gene>
    <name evidence="8" type="ORF">FB566_2461</name>
</gene>
<evidence type="ECO:0000256" key="2">
    <source>
        <dbReference type="ARBA" id="ARBA00022692"/>
    </source>
</evidence>
<name>A0A543AWG3_9ACTN</name>
<evidence type="ECO:0000313" key="9">
    <source>
        <dbReference type="Proteomes" id="UP000317043"/>
    </source>
</evidence>